<evidence type="ECO:0000313" key="5">
    <source>
        <dbReference type="EMBL" id="UTF54842.1"/>
    </source>
</evidence>
<dbReference type="GeneID" id="73289609"/>
<dbReference type="InterPro" id="IPR027417">
    <property type="entry name" value="P-loop_NTPase"/>
</dbReference>
<dbReference type="GO" id="GO:0022857">
    <property type="term" value="F:transmembrane transporter activity"/>
    <property type="evidence" value="ECO:0007669"/>
    <property type="project" value="UniProtKB-ARBA"/>
</dbReference>
<dbReference type="AlphaFoldDB" id="A0A9E7NAR6"/>
<dbReference type="PROSITE" id="PS50893">
    <property type="entry name" value="ABC_TRANSPORTER_2"/>
    <property type="match status" value="1"/>
</dbReference>
<evidence type="ECO:0000313" key="6">
    <source>
        <dbReference type="Proteomes" id="UP001056855"/>
    </source>
</evidence>
<dbReference type="RefSeq" id="WP_254159557.1">
    <property type="nucleotide sequence ID" value="NZ_CP100355.1"/>
</dbReference>
<dbReference type="Pfam" id="PF00005">
    <property type="entry name" value="ABC_tran"/>
    <property type="match status" value="1"/>
</dbReference>
<dbReference type="KEGG" id="sawl:NGM29_06145"/>
<dbReference type="GO" id="GO:0005524">
    <property type="term" value="F:ATP binding"/>
    <property type="evidence" value="ECO:0007669"/>
    <property type="project" value="UniProtKB-KW"/>
</dbReference>
<evidence type="ECO:0000259" key="4">
    <source>
        <dbReference type="PROSITE" id="PS50893"/>
    </source>
</evidence>
<dbReference type="InterPro" id="IPR017911">
    <property type="entry name" value="MacB-like_ATP-bd"/>
</dbReference>
<dbReference type="GO" id="GO:0016887">
    <property type="term" value="F:ATP hydrolysis activity"/>
    <property type="evidence" value="ECO:0007669"/>
    <property type="project" value="InterPro"/>
</dbReference>
<dbReference type="Proteomes" id="UP001056855">
    <property type="component" value="Chromosome"/>
</dbReference>
<dbReference type="InterPro" id="IPR017871">
    <property type="entry name" value="ABC_transporter-like_CS"/>
</dbReference>
<dbReference type="SMART" id="SM00382">
    <property type="entry name" value="AAA"/>
    <property type="match status" value="1"/>
</dbReference>
<dbReference type="EMBL" id="CP100355">
    <property type="protein sequence ID" value="UTF54842.1"/>
    <property type="molecule type" value="Genomic_DNA"/>
</dbReference>
<dbReference type="SUPFAM" id="SSF52540">
    <property type="entry name" value="P-loop containing nucleoside triphosphate hydrolases"/>
    <property type="match status" value="1"/>
</dbReference>
<keyword evidence="1" id="KW-0813">Transport</keyword>
<protein>
    <submittedName>
        <fullName evidence="5">ABC transporter ATP-binding protein</fullName>
    </submittedName>
</protein>
<evidence type="ECO:0000256" key="3">
    <source>
        <dbReference type="ARBA" id="ARBA00022840"/>
    </source>
</evidence>
<dbReference type="InterPro" id="IPR003439">
    <property type="entry name" value="ABC_transporter-like_ATP-bd"/>
</dbReference>
<feature type="domain" description="ABC transporter" evidence="4">
    <location>
        <begin position="16"/>
        <end position="259"/>
    </location>
</feature>
<accession>A0A9E7NAR6</accession>
<dbReference type="GO" id="GO:0098796">
    <property type="term" value="C:membrane protein complex"/>
    <property type="evidence" value="ECO:0007669"/>
    <property type="project" value="UniProtKB-ARBA"/>
</dbReference>
<name>A0A9E7NAR6_9EURY</name>
<proteinExistence type="predicted"/>
<dbReference type="PANTHER" id="PTHR24220:SF86">
    <property type="entry name" value="ABC TRANSPORTER ABCH.1"/>
    <property type="match status" value="1"/>
</dbReference>
<dbReference type="Gene3D" id="3.40.50.300">
    <property type="entry name" value="P-loop containing nucleotide triphosphate hydrolases"/>
    <property type="match status" value="1"/>
</dbReference>
<keyword evidence="6" id="KW-1185">Reference proteome</keyword>
<keyword evidence="3 5" id="KW-0067">ATP-binding</keyword>
<organism evidence="5 6">
    <name type="scientific">Natronosalvus rutilus</name>
    <dbReference type="NCBI Taxonomy" id="2953753"/>
    <lineage>
        <taxon>Archaea</taxon>
        <taxon>Methanobacteriati</taxon>
        <taxon>Methanobacteriota</taxon>
        <taxon>Stenosarchaea group</taxon>
        <taxon>Halobacteria</taxon>
        <taxon>Halobacteriales</taxon>
        <taxon>Natrialbaceae</taxon>
        <taxon>Natronosalvus</taxon>
    </lineage>
</organism>
<keyword evidence="2" id="KW-0547">Nucleotide-binding</keyword>
<dbReference type="FunFam" id="3.40.50.300:FF:000032">
    <property type="entry name" value="Export ABC transporter ATP-binding protein"/>
    <property type="match status" value="1"/>
</dbReference>
<reference evidence="5" key="1">
    <citation type="submission" date="2022-06" db="EMBL/GenBank/DDBJ databases">
        <title>Diverse halophilic archaea isolated from saline environments.</title>
        <authorList>
            <person name="Cui H.-L."/>
        </authorList>
    </citation>
    <scope>NUCLEOTIDE SEQUENCE</scope>
    <source>
        <strain evidence="5">WLHS1</strain>
    </source>
</reference>
<dbReference type="PROSITE" id="PS00211">
    <property type="entry name" value="ABC_TRANSPORTER_1"/>
    <property type="match status" value="1"/>
</dbReference>
<evidence type="ECO:0000256" key="2">
    <source>
        <dbReference type="ARBA" id="ARBA00022741"/>
    </source>
</evidence>
<gene>
    <name evidence="5" type="ORF">NGM29_06145</name>
</gene>
<dbReference type="PANTHER" id="PTHR24220">
    <property type="entry name" value="IMPORT ATP-BINDING PROTEIN"/>
    <property type="match status" value="1"/>
</dbReference>
<dbReference type="GO" id="GO:0005886">
    <property type="term" value="C:plasma membrane"/>
    <property type="evidence" value="ECO:0007669"/>
    <property type="project" value="TreeGrafter"/>
</dbReference>
<dbReference type="InterPro" id="IPR003593">
    <property type="entry name" value="AAA+_ATPase"/>
</dbReference>
<evidence type="ECO:0000256" key="1">
    <source>
        <dbReference type="ARBA" id="ARBA00022448"/>
    </source>
</evidence>
<dbReference type="CDD" id="cd03255">
    <property type="entry name" value="ABC_MJ0796_LolCDE_FtsE"/>
    <property type="match status" value="1"/>
</dbReference>
<dbReference type="InterPro" id="IPR015854">
    <property type="entry name" value="ABC_transpr_LolD-like"/>
</dbReference>
<sequence length="259" mass="27568">MSRGSAVMTDKAAPTVRADAITKRYTRGRSPGYLGRLLGRPEPPTVTALEDVSLTVSPGEIVGISGPSGSGKSTLLHHLAGLEVPDSGTVTIQGRSVADCSRRERTRLRLEHVGIIFQHFHLLESLSARANVALPLVELGVPKADRRERAEALLERVGLADRLTHRPGELSGGEQQRVAIARALITDPALVVADEPTGELDSETGRDVLEAFEQVAEDQAVIIASHDRATLAIADRRVRLHDGKRTEADTHASGAGASG</sequence>